<reference evidence="1 2" key="1">
    <citation type="submission" date="2013-07" db="EMBL/GenBank/DDBJ databases">
        <title>Comparative Genomic and Metabolomic Analysis of Twelve Strains of Pseudoalteromonas luteoviolacea.</title>
        <authorList>
            <person name="Vynne N.G."/>
            <person name="Mansson M."/>
            <person name="Gram L."/>
        </authorList>
    </citation>
    <scope>NUCLEOTIDE SEQUENCE [LARGE SCALE GENOMIC DNA]</scope>
    <source>
        <strain evidence="1 2">S4060-1</strain>
    </source>
</reference>
<gene>
    <name evidence="1" type="ORF">N478_03795</name>
</gene>
<sequence>MLKKLVIGISLICAGCTTLDVVVDRPNPDFVVKFEKEKFNNSHILLREFQASNKLLLVAVTNKEQAHKASKDLKSIIDTFDNEKNIYVAYRQTNLPSEYRVVEIFDTSDKDVPELLGALKQGSIDEYGRWFSESEMQRFESTVYSKSVQLSGYLSVQAQLADLLQNFGWTLLDQGAFMTSEHAPYFPKKLMLEITTLEPMKATRSEAEAITKAWSDSYQNLTDQYQFFFDVATQTVSYVKKETILEKARFTIDEIF</sequence>
<dbReference type="PATRIC" id="fig|1365257.3.peg.3793"/>
<evidence type="ECO:0000313" key="2">
    <source>
        <dbReference type="Proteomes" id="UP000076661"/>
    </source>
</evidence>
<name>A0A162BKC9_9GAMM</name>
<organism evidence="1 2">
    <name type="scientific">Pseudoalteromonas luteoviolacea S4060-1</name>
    <dbReference type="NCBI Taxonomy" id="1365257"/>
    <lineage>
        <taxon>Bacteria</taxon>
        <taxon>Pseudomonadati</taxon>
        <taxon>Pseudomonadota</taxon>
        <taxon>Gammaproteobacteria</taxon>
        <taxon>Alteromonadales</taxon>
        <taxon>Pseudoalteromonadaceae</taxon>
        <taxon>Pseudoalteromonas</taxon>
    </lineage>
</organism>
<dbReference type="Proteomes" id="UP000076661">
    <property type="component" value="Unassembled WGS sequence"/>
</dbReference>
<evidence type="ECO:0000313" key="1">
    <source>
        <dbReference type="EMBL" id="KZN63386.1"/>
    </source>
</evidence>
<comment type="caution">
    <text evidence="1">The sequence shown here is derived from an EMBL/GenBank/DDBJ whole genome shotgun (WGS) entry which is preliminary data.</text>
</comment>
<dbReference type="EMBL" id="AUXX01000034">
    <property type="protein sequence ID" value="KZN63386.1"/>
    <property type="molecule type" value="Genomic_DNA"/>
</dbReference>
<accession>A0A162BKC9</accession>
<protein>
    <submittedName>
        <fullName evidence="1">Uncharacterized protein</fullName>
    </submittedName>
</protein>
<dbReference type="AlphaFoldDB" id="A0A162BKC9"/>
<proteinExistence type="predicted"/>
<dbReference type="RefSeq" id="WP_063382169.1">
    <property type="nucleotide sequence ID" value="NZ_AUXX01000034.1"/>
</dbReference>